<comment type="caution">
    <text evidence="1">The sequence shown here is derived from an EMBL/GenBank/DDBJ whole genome shotgun (WGS) entry which is preliminary data.</text>
</comment>
<keyword evidence="2" id="KW-1185">Reference proteome</keyword>
<gene>
    <name evidence="1" type="ORF">QFC24_001099</name>
</gene>
<reference evidence="1" key="1">
    <citation type="submission" date="2023-04" db="EMBL/GenBank/DDBJ databases">
        <title>Draft Genome sequencing of Naganishia species isolated from polar environments using Oxford Nanopore Technology.</title>
        <authorList>
            <person name="Leo P."/>
            <person name="Venkateswaran K."/>
        </authorList>
    </citation>
    <scope>NUCLEOTIDE SEQUENCE</scope>
    <source>
        <strain evidence="1">DBVPG 5303</strain>
    </source>
</reference>
<dbReference type="EMBL" id="JASBWV010000002">
    <property type="protein sequence ID" value="KAJ9127689.1"/>
    <property type="molecule type" value="Genomic_DNA"/>
</dbReference>
<accession>A0ACC2XUH1</accession>
<protein>
    <submittedName>
        <fullName evidence="1">Uncharacterized protein</fullName>
    </submittedName>
</protein>
<sequence length="718" mass="76047">MDEEGRHIPFGAAPCYRMVSAPPSHHDHHHPDDMTDANAERKNSTTDHDAQQQSSTLGLENGNKVLDERAPSPSSPNLKALHISIPPREAGSGSSLPMTDGERNEYRAAAGATEELGNQDADARSTSTPQLTVQPLNRRRSSIPHPPASPTFPPIINGHTHPTPTWLPRPSLVDPAGISPESSSTTPGIPATATHQQNHLHYEYQESPRSPLAWRQTFGEAVRLNTGGAISPALPHTPTPAPAPERRSSSGRQGSVGAPTPEGYFAFASRSGSIASVGVGPGSGMQGSLSDPSAYSPRVAANGVDTAVASPGLERNKIAVAFGPVPTRSVADFNDVADRGAVSPWHLERKADNEPAWGEEEKQLHGLGFETPISHSRSASPLPFESVSLNSSESERSDHEQEQGEGQQGQLSPLPPSSARSKSFNTRSSLGSTGALEQEPTTPRQRQSSSRRVSASSLSATSTSQRSFTKSPGSRRVSAAGGLWGNIEMEETPRETSMSPRRREDGTRSPLGGSVDGKNVDAVSSSGTMQSVPLSREPSTSSRRPSESVVHVGDGTTPVIETTPRLQAPPAIPHDLDPAILAKLSRSGASSMALWAEKGDPVATTAARIAGEGSTKNRLSMRMSRESVRASMSAETAAVSAPSTISMSSDTAGGGQERVAQTHHSFGPSKLDQVRSQTRMVHLPPKSREEDAVHLERWKEMMEHSRAAGESSCTCVAT</sequence>
<evidence type="ECO:0000313" key="2">
    <source>
        <dbReference type="Proteomes" id="UP001234202"/>
    </source>
</evidence>
<proteinExistence type="predicted"/>
<dbReference type="Proteomes" id="UP001234202">
    <property type="component" value="Unassembled WGS sequence"/>
</dbReference>
<name>A0ACC2XUH1_9TREE</name>
<evidence type="ECO:0000313" key="1">
    <source>
        <dbReference type="EMBL" id="KAJ9127689.1"/>
    </source>
</evidence>
<organism evidence="1 2">
    <name type="scientific">Naganishia onofrii</name>
    <dbReference type="NCBI Taxonomy" id="1851511"/>
    <lineage>
        <taxon>Eukaryota</taxon>
        <taxon>Fungi</taxon>
        <taxon>Dikarya</taxon>
        <taxon>Basidiomycota</taxon>
        <taxon>Agaricomycotina</taxon>
        <taxon>Tremellomycetes</taxon>
        <taxon>Filobasidiales</taxon>
        <taxon>Filobasidiaceae</taxon>
        <taxon>Naganishia</taxon>
    </lineage>
</organism>